<evidence type="ECO:0000313" key="8">
    <source>
        <dbReference type="EMBL" id="MCZ8511891.1"/>
    </source>
</evidence>
<feature type="transmembrane region" description="Helical" evidence="6">
    <location>
        <begin position="272"/>
        <end position="292"/>
    </location>
</feature>
<feature type="transmembrane region" description="Helical" evidence="6">
    <location>
        <begin position="707"/>
        <end position="725"/>
    </location>
</feature>
<keyword evidence="9" id="KW-1185">Reference proteome</keyword>
<feature type="domain" description="SSD" evidence="7">
    <location>
        <begin position="195"/>
        <end position="323"/>
    </location>
</feature>
<keyword evidence="4 6" id="KW-1133">Transmembrane helix</keyword>
<dbReference type="SUPFAM" id="SSF82866">
    <property type="entry name" value="Multidrug efflux transporter AcrB transmembrane domain"/>
    <property type="match status" value="2"/>
</dbReference>
<dbReference type="RefSeq" id="WP_269880287.1">
    <property type="nucleotide sequence ID" value="NZ_JAQAGZ010000003.1"/>
</dbReference>
<evidence type="ECO:0000256" key="3">
    <source>
        <dbReference type="ARBA" id="ARBA00022692"/>
    </source>
</evidence>
<gene>
    <name evidence="8" type="ORF">O9H85_05530</name>
</gene>
<evidence type="ECO:0000256" key="4">
    <source>
        <dbReference type="ARBA" id="ARBA00022989"/>
    </source>
</evidence>
<name>A0ABT4Q4Y0_9BACL</name>
<evidence type="ECO:0000256" key="6">
    <source>
        <dbReference type="SAM" id="Phobius"/>
    </source>
</evidence>
<feature type="transmembrane region" description="Helical" evidence="6">
    <location>
        <begin position="18"/>
        <end position="35"/>
    </location>
</feature>
<feature type="transmembrane region" description="Helical" evidence="6">
    <location>
        <begin position="539"/>
        <end position="558"/>
    </location>
</feature>
<evidence type="ECO:0000256" key="2">
    <source>
        <dbReference type="ARBA" id="ARBA00022475"/>
    </source>
</evidence>
<comment type="caution">
    <text evidence="8">The sequence shown here is derived from an EMBL/GenBank/DDBJ whole genome shotgun (WGS) entry which is preliminary data.</text>
</comment>
<evidence type="ECO:0000313" key="9">
    <source>
        <dbReference type="Proteomes" id="UP001527882"/>
    </source>
</evidence>
<evidence type="ECO:0000256" key="5">
    <source>
        <dbReference type="ARBA" id="ARBA00023136"/>
    </source>
</evidence>
<feature type="transmembrane region" description="Helical" evidence="6">
    <location>
        <begin position="176"/>
        <end position="205"/>
    </location>
</feature>
<accession>A0ABT4Q4Y0</accession>
<dbReference type="Pfam" id="PF03176">
    <property type="entry name" value="MMPL"/>
    <property type="match status" value="2"/>
</dbReference>
<keyword evidence="5 6" id="KW-0472">Membrane</keyword>
<comment type="subcellular location">
    <subcellularLocation>
        <location evidence="1">Cell membrane</location>
        <topology evidence="1">Multi-pass membrane protein</topology>
    </subcellularLocation>
</comment>
<reference evidence="8 9" key="1">
    <citation type="submission" date="2022-12" db="EMBL/GenBank/DDBJ databases">
        <title>Draft genome sequence of Paenibacillus sp. dW9.</title>
        <authorList>
            <person name="Choi E.-W."/>
            <person name="Kim D.-U."/>
        </authorList>
    </citation>
    <scope>NUCLEOTIDE SEQUENCE [LARGE SCALE GENOMIC DNA]</scope>
    <source>
        <strain evidence="9">dW9</strain>
    </source>
</reference>
<protein>
    <submittedName>
        <fullName evidence="8">MMPL family transporter</fullName>
    </submittedName>
</protein>
<organism evidence="8 9">
    <name type="scientific">Paenibacillus gyeongsangnamensis</name>
    <dbReference type="NCBI Taxonomy" id="3388067"/>
    <lineage>
        <taxon>Bacteria</taxon>
        <taxon>Bacillati</taxon>
        <taxon>Bacillota</taxon>
        <taxon>Bacilli</taxon>
        <taxon>Bacillales</taxon>
        <taxon>Paenibacillaceae</taxon>
        <taxon>Paenibacillus</taxon>
    </lineage>
</organism>
<dbReference type="Proteomes" id="UP001527882">
    <property type="component" value="Unassembled WGS sequence"/>
</dbReference>
<feature type="transmembrane region" description="Helical" evidence="6">
    <location>
        <begin position="565"/>
        <end position="586"/>
    </location>
</feature>
<feature type="transmembrane region" description="Helical" evidence="6">
    <location>
        <begin position="598"/>
        <end position="622"/>
    </location>
</feature>
<dbReference type="InterPro" id="IPR004869">
    <property type="entry name" value="MMPL_dom"/>
</dbReference>
<dbReference type="InterPro" id="IPR000731">
    <property type="entry name" value="SSD"/>
</dbReference>
<sequence length="726" mass="79300">MVFHHIAILSFRWPRTVLAVWTLVLITTGFFAVRLPSVLQNHGLLADGAFVRVEKILASDYGIPADPVILVFEQVPGGSPEQLRRFVGRTLSAIQGLEGLTGVKSPLDSEEMLSEHAAYALLAFRQKPYGIEPVLIELKRRLPEEPGMTVRMTGKSVVQADVNRLSRQDLQQAEKIGLPAAFIILLLAFGGFVSAMLPLLAGIFSVTAAMGFMYWLGTHIALSNFVLNVIPMVGLALSIDFALLLVSRFREELSAGSAEDALSVTMQTAFRAVGYSAASVFLGLTAVLFIRLPMFTTVAYGALSVLTTSVLVSLTLLPALLAIFRPAIMRESVRAPGKEGSPVWAAWSGFVMKRPVLLGTMAVLLLLGCLLPLGGMRLAIPDATSLPRGTESRLAAEAYTVRFAGTGTTKVFFLAQGKGAALKADEWRFASRLTRQLTLDPAVLRVESVFANLPLSAEQIYAQLQRPHEAWPVEQAIEPWVKRNRILIQVTIRGEPGSQETMDWVRRWEWEGVTYPLRFQIGGEAKYQQEVFDEIFRRIPYVLMFLAASNYAVLFLAFRSVLLPVKAIVMNLLSLAASFGILTWLFRSGSFGLEPYPIAVMIPVFIFGLVFGISMDYGVFLLSRIYEAYLRTGDNRKAVMLGMSASSRIITSAAAILIAVTVPFAFAGVVGVKQLGIGIAAAIVIDATIIRLVLVPSLMKLLGRWNWWAPCVLIAAASVAALHALT</sequence>
<keyword evidence="2" id="KW-1003">Cell membrane</keyword>
<dbReference type="Gene3D" id="1.20.1640.10">
    <property type="entry name" value="Multidrug efflux transporter AcrB transmembrane domain"/>
    <property type="match status" value="2"/>
</dbReference>
<feature type="transmembrane region" description="Helical" evidence="6">
    <location>
        <begin position="225"/>
        <end position="246"/>
    </location>
</feature>
<dbReference type="EMBL" id="JAQAGZ010000003">
    <property type="protein sequence ID" value="MCZ8511891.1"/>
    <property type="molecule type" value="Genomic_DNA"/>
</dbReference>
<evidence type="ECO:0000256" key="1">
    <source>
        <dbReference type="ARBA" id="ARBA00004651"/>
    </source>
</evidence>
<feature type="transmembrane region" description="Helical" evidence="6">
    <location>
        <begin position="675"/>
        <end position="695"/>
    </location>
</feature>
<feature type="transmembrane region" description="Helical" evidence="6">
    <location>
        <begin position="649"/>
        <end position="669"/>
    </location>
</feature>
<dbReference type="PANTHER" id="PTHR33406">
    <property type="entry name" value="MEMBRANE PROTEIN MJ1562-RELATED"/>
    <property type="match status" value="1"/>
</dbReference>
<proteinExistence type="predicted"/>
<dbReference type="InterPro" id="IPR050545">
    <property type="entry name" value="Mycobact_MmpL"/>
</dbReference>
<dbReference type="PROSITE" id="PS50156">
    <property type="entry name" value="SSD"/>
    <property type="match status" value="1"/>
</dbReference>
<evidence type="ECO:0000259" key="7">
    <source>
        <dbReference type="PROSITE" id="PS50156"/>
    </source>
</evidence>
<feature type="transmembrane region" description="Helical" evidence="6">
    <location>
        <begin position="356"/>
        <end position="380"/>
    </location>
</feature>
<feature type="transmembrane region" description="Helical" evidence="6">
    <location>
        <begin position="298"/>
        <end position="324"/>
    </location>
</feature>
<keyword evidence="3 6" id="KW-0812">Transmembrane</keyword>
<dbReference type="PANTHER" id="PTHR33406:SF13">
    <property type="entry name" value="MEMBRANE PROTEIN YDFJ"/>
    <property type="match status" value="1"/>
</dbReference>